<reference evidence="1" key="1">
    <citation type="submission" date="2021-02" db="EMBL/GenBank/DDBJ databases">
        <title>Infant gut strain persistence is associated with maternal origin, phylogeny, and functional potential including surface adhesion and iron acquisition.</title>
        <authorList>
            <person name="Lou Y.C."/>
        </authorList>
    </citation>
    <scope>NUCLEOTIDE SEQUENCE</scope>
    <source>
        <strain evidence="1">L3_082_243G1_dasL3_082_243G1_maxbin2.maxbin.015s ta_sub</strain>
    </source>
</reference>
<comment type="caution">
    <text evidence="1">The sequence shown here is derived from an EMBL/GenBank/DDBJ whole genome shotgun (WGS) entry which is preliminary data.</text>
</comment>
<dbReference type="EMBL" id="JAGZEE010000010">
    <property type="protein sequence ID" value="MBS5410786.1"/>
    <property type="molecule type" value="Genomic_DNA"/>
</dbReference>
<organism evidence="1 2">
    <name type="scientific">Bacteroides thetaiotaomicron</name>
    <dbReference type="NCBI Taxonomy" id="818"/>
    <lineage>
        <taxon>Bacteria</taxon>
        <taxon>Pseudomonadati</taxon>
        <taxon>Bacteroidota</taxon>
        <taxon>Bacteroidia</taxon>
        <taxon>Bacteroidales</taxon>
        <taxon>Bacteroidaceae</taxon>
        <taxon>Bacteroides</taxon>
    </lineage>
</organism>
<protein>
    <submittedName>
        <fullName evidence="1">Uncharacterized protein</fullName>
    </submittedName>
</protein>
<evidence type="ECO:0000313" key="1">
    <source>
        <dbReference type="EMBL" id="MBS5410786.1"/>
    </source>
</evidence>
<evidence type="ECO:0000313" key="2">
    <source>
        <dbReference type="Proteomes" id="UP000782901"/>
    </source>
</evidence>
<dbReference type="Proteomes" id="UP000782901">
    <property type="component" value="Unassembled WGS sequence"/>
</dbReference>
<name>A0A943HR86_BACT4</name>
<gene>
    <name evidence="1" type="ORF">KHY35_08730</name>
</gene>
<accession>A0A943HR86</accession>
<proteinExistence type="predicted"/>
<sequence>MIDIKDISGNIRLSTPINEGSKRKFQLMSSDYITLKFSLAEPVYFQLGDYIDDENIGLFELVDLYKPTYNTTTGGYDYELKLDAYYWKWKNKKFFYTPQSSGREASWNLTDTLKVHMDVFLKNLEVLGYQYKGKAFTCEIDDSVDDSSKLISYDNMNMLDALSQMSQTFECEWWIEENVIRFGRCEHGDPVDFEIGVNVSAMNRSDSQTSYATRIYAFGSTRNIPQTYRKKLVFDAKKVNRRDISDTSRVLNIDYFPTDDQIGDKFKASVRTSGYVKAGLNDLNYESLSSSPAGGTYSIKSEGVSFNIGTIVPPVGSSVERQYLPSGIYSWRWQLRYKINGVEKSYGIGGNVRTIYDNQEKELTDKVVLNGEINIERGATDFKLYIVFQLPGSISSLMMILAGSSGDITIENVAKSANASVTFTTGPNEGQTFDAIYNPDFQIGEAANVLRLPEGVSVFAGNMYTINNIIKSRIPISYFSDDKTLLTVEGIVTKHLMMPEGVPYIDAYPDMYTEEAIEQIVVFDDIYPSRIGAIGDVYTHSYTDTTDNPDGSKTESKWAAWRFKDADLGFHFSESYQLPGEELRVAFQSGPLAGMDFEVIFNPYDSSSDTYQPERLEDGTWNPRAQVYEVKRNDDYGRMLPDDILHPTSGDTYILYGYDPQFVSDKLIPDAEKEVEERAKEYINELKQDPSTYDSTMMPDYIYGVDPDTGMYDPAFAKKFSIGQKVHLINKAYFEEGRISRIIGYEYPLDVPYDSLVYTVGETAPYSKLGELESKIDSLTYRKERIKQQIISSGGSSTGTGEVTAKFTKNVEVTVDKAGYFKAGDVILEGTTVVDAFIRMLSQKSVGELRSKISTANDVEFGTSKGYITYTASRNGQGPMESAYYDENPNNKLNFSEEVGGIQTAVRQLEGTYSQNETYKATVIYTASEDGTLPRQELKDTISVNVRRKWFAGICSSVPKTSAEVRALGSSGLYKGSGTYKFSVDKWKLIAICIPADEIKELTLTAYPGNFIEDTGITTGPSTISVEGANGSAAIDYKMWVVQTPGLNDADTFTFKTA</sequence>
<dbReference type="AlphaFoldDB" id="A0A943HR86"/>